<feature type="transmembrane region" description="Helical" evidence="1">
    <location>
        <begin position="47"/>
        <end position="68"/>
    </location>
</feature>
<evidence type="ECO:0000313" key="3">
    <source>
        <dbReference type="Proteomes" id="UP000272474"/>
    </source>
</evidence>
<keyword evidence="1" id="KW-1133">Transmembrane helix</keyword>
<dbReference type="InterPro" id="IPR046295">
    <property type="entry name" value="DUF6332"/>
</dbReference>
<keyword evidence="1" id="KW-0472">Membrane</keyword>
<proteinExistence type="predicted"/>
<dbReference type="OrthoDB" id="4334293at2"/>
<keyword evidence="3" id="KW-1185">Reference proteome</keyword>
<name>A0A3A9YSD9_9ACTN</name>
<dbReference type="PROSITE" id="PS51257">
    <property type="entry name" value="PROKAR_LIPOPROTEIN"/>
    <property type="match status" value="1"/>
</dbReference>
<accession>A0A3A9YSD9</accession>
<dbReference type="RefSeq" id="WP_120682648.1">
    <property type="nucleotide sequence ID" value="NZ_RBAL01000015.1"/>
</dbReference>
<protein>
    <submittedName>
        <fullName evidence="2">Uncharacterized protein</fullName>
    </submittedName>
</protein>
<feature type="transmembrane region" description="Helical" evidence="1">
    <location>
        <begin position="12"/>
        <end position="35"/>
    </location>
</feature>
<comment type="caution">
    <text evidence="2">The sequence shown here is derived from an EMBL/GenBank/DDBJ whole genome shotgun (WGS) entry which is preliminary data.</text>
</comment>
<dbReference type="Proteomes" id="UP000272474">
    <property type="component" value="Unassembled WGS sequence"/>
</dbReference>
<reference evidence="2 3" key="1">
    <citation type="journal article" date="2014" name="Int. J. Syst. Evol. Microbiol.">
        <title>Streptomyces hoynatensis sp. nov., isolated from deep marine sediment.</title>
        <authorList>
            <person name="Veyisoglu A."/>
            <person name="Sahin N."/>
        </authorList>
    </citation>
    <scope>NUCLEOTIDE SEQUENCE [LARGE SCALE GENOMIC DNA]</scope>
    <source>
        <strain evidence="2 3">KCTC 29097</strain>
    </source>
</reference>
<gene>
    <name evidence="2" type="ORF">D7294_22535</name>
</gene>
<sequence length="79" mass="8414">MAPRSESERDAMTVEIGFAFFSALFLAGCAALLPASPIWFLGLEGTAARAVGLSAATGAGALWIWRVARVLLRFDSRRA</sequence>
<evidence type="ECO:0000256" key="1">
    <source>
        <dbReference type="SAM" id="Phobius"/>
    </source>
</evidence>
<dbReference type="Pfam" id="PF19857">
    <property type="entry name" value="DUF6332"/>
    <property type="match status" value="1"/>
</dbReference>
<organism evidence="2 3">
    <name type="scientific">Streptomyces hoynatensis</name>
    <dbReference type="NCBI Taxonomy" id="1141874"/>
    <lineage>
        <taxon>Bacteria</taxon>
        <taxon>Bacillati</taxon>
        <taxon>Actinomycetota</taxon>
        <taxon>Actinomycetes</taxon>
        <taxon>Kitasatosporales</taxon>
        <taxon>Streptomycetaceae</taxon>
        <taxon>Streptomyces</taxon>
    </lineage>
</organism>
<dbReference type="AlphaFoldDB" id="A0A3A9YSD9"/>
<dbReference type="EMBL" id="RBAL01000015">
    <property type="protein sequence ID" value="RKN38968.1"/>
    <property type="molecule type" value="Genomic_DNA"/>
</dbReference>
<keyword evidence="1" id="KW-0812">Transmembrane</keyword>
<evidence type="ECO:0000313" key="2">
    <source>
        <dbReference type="EMBL" id="RKN38968.1"/>
    </source>
</evidence>